<dbReference type="InterPro" id="IPR005489">
    <property type="entry name" value="DUF257"/>
</dbReference>
<evidence type="ECO:0000313" key="2">
    <source>
        <dbReference type="Proteomes" id="UP001055732"/>
    </source>
</evidence>
<name>A0A9E7MZF0_THEAG</name>
<dbReference type="AlphaFoldDB" id="A0A9E7MZF0"/>
<dbReference type="EMBL" id="CP099582">
    <property type="protein sequence ID" value="USS41541.1"/>
    <property type="molecule type" value="Genomic_DNA"/>
</dbReference>
<organism evidence="1 2">
    <name type="scientific">Thermococcus aggregans</name>
    <dbReference type="NCBI Taxonomy" id="110163"/>
    <lineage>
        <taxon>Archaea</taxon>
        <taxon>Methanobacteriati</taxon>
        <taxon>Methanobacteriota</taxon>
        <taxon>Thermococci</taxon>
        <taxon>Thermococcales</taxon>
        <taxon>Thermococcaceae</taxon>
        <taxon>Thermococcus</taxon>
    </lineage>
</organism>
<accession>A0A9E7MZF0</accession>
<dbReference type="Gene3D" id="3.40.50.11570">
    <property type="entry name" value="Protein of unknown function DUF257"/>
    <property type="match status" value="1"/>
</dbReference>
<sequence length="223" mass="25733">MEMTKEIVFEMIDKTPFGNLVLIEDEIDYGFVVVTYALVRYARERGMKIMIDDNLDTLFLVKKHLELLGVHEDFSDAIVIKTGGKMDVGRVVKRIPLETEPVIYLSRYESMANEVFSEGKYINIVLGLERLFAFLEESRGFYTVLDSIRGFLGNKNRKAFYIIDKNIASNLKFNPLPELEEIATTVAYLRGEYGKGKVNFGKNPFIEFLGKEFEISLEKVLRW</sequence>
<reference evidence="1" key="2">
    <citation type="submission" date="2022-06" db="EMBL/GenBank/DDBJ databases">
        <authorList>
            <person name="Park Y.-J."/>
        </authorList>
    </citation>
    <scope>NUCLEOTIDE SEQUENCE</scope>
    <source>
        <strain evidence="1">TY</strain>
    </source>
</reference>
<keyword evidence="2" id="KW-1185">Reference proteome</keyword>
<evidence type="ECO:0000313" key="1">
    <source>
        <dbReference type="EMBL" id="USS41541.1"/>
    </source>
</evidence>
<proteinExistence type="predicted"/>
<protein>
    <submittedName>
        <fullName evidence="1">DUF257 domain-containing protein</fullName>
    </submittedName>
</protein>
<dbReference type="Proteomes" id="UP001055732">
    <property type="component" value="Chromosome"/>
</dbReference>
<reference evidence="1" key="1">
    <citation type="journal article" date="1998" name="Int. J. Syst. Bacteriol. 48 Pt">
        <title>Thermococcus guaymasensis sp. nov. and Thermococcus aggregans sp. nov., two novel thermophilic archaea isolated from the Guaymas Basin hydrothermal vent site.</title>
        <authorList>
            <person name="Canganella F."/>
            <person name="Jones W.J."/>
            <person name="Gambacorta A."/>
            <person name="Antranikian G."/>
        </authorList>
    </citation>
    <scope>NUCLEOTIDE SEQUENCE</scope>
    <source>
        <strain evidence="1">TY</strain>
    </source>
</reference>
<gene>
    <name evidence="1" type="ORF">NF865_05100</name>
</gene>
<dbReference type="KEGG" id="tagg:NF865_05100"/>
<dbReference type="Pfam" id="PF03192">
    <property type="entry name" value="DUF257"/>
    <property type="match status" value="1"/>
</dbReference>
<dbReference type="RefSeq" id="WP_253305481.1">
    <property type="nucleotide sequence ID" value="NZ_CP099582.1"/>
</dbReference>